<dbReference type="AlphaFoldDB" id="A0A8H7S8Y7"/>
<dbReference type="SUPFAM" id="SSF51004">
    <property type="entry name" value="C-terminal (heme d1) domain of cytochrome cd1-nitrite reductase"/>
    <property type="match status" value="1"/>
</dbReference>
<dbReference type="EMBL" id="JAEPRB010000034">
    <property type="protein sequence ID" value="KAG2224972.1"/>
    <property type="molecule type" value="Genomic_DNA"/>
</dbReference>
<evidence type="ECO:0000256" key="2">
    <source>
        <dbReference type="SAM" id="SignalP"/>
    </source>
</evidence>
<dbReference type="InterPro" id="IPR011048">
    <property type="entry name" value="Haem_d1_sf"/>
</dbReference>
<dbReference type="GO" id="GO:0017057">
    <property type="term" value="F:6-phosphogluconolactonase activity"/>
    <property type="evidence" value="ECO:0007669"/>
    <property type="project" value="TreeGrafter"/>
</dbReference>
<evidence type="ECO:0008006" key="5">
    <source>
        <dbReference type="Google" id="ProtNLM"/>
    </source>
</evidence>
<keyword evidence="4" id="KW-1185">Reference proteome</keyword>
<dbReference type="PANTHER" id="PTHR30344">
    <property type="entry name" value="6-PHOSPHOGLUCONOLACTONASE-RELATED"/>
    <property type="match status" value="1"/>
</dbReference>
<proteinExistence type="inferred from homology"/>
<dbReference type="OrthoDB" id="2263392at2759"/>
<comment type="caution">
    <text evidence="3">The sequence shown here is derived from an EMBL/GenBank/DDBJ whole genome shotgun (WGS) entry which is preliminary data.</text>
</comment>
<dbReference type="InterPro" id="IPR019405">
    <property type="entry name" value="Lactonase_7-beta_prop"/>
</dbReference>
<sequence>MHFFKTTTLAAIATSFILKLVTATETMPVYVSGYTDKGGEGIYKYTWNNGKLSGGELAAKAEAPSYFTIKQDSNTLYAVSELEDYEGTGGGTVIAFKRNKEDGSLTQLDEEATFGKAPCYAVADKDNVYAANYNSGSVSVIPISEDDNGVEPLDYLLNHTAPASGGVPDRQEAAHAHSFDFIDDTWSVSCDLGTDQAVVYKKSNGKVKESGAFQFPNGTGPRHAAISHNGKKVYVLSELDSQVFVLDFDSETGTLTELERHYAGPDGAVGGGAEIELTPNGEFLYASVRFINMIAVYKVDKDTGKLKVVDYQPSGGDHPRHFKIDPSGQFLLVGNMNSDNIVIFKINQETGLLEDGETIDHPQPTFEKLIAEQLMALDPESVELYQYFYSDGPGLPLAKQKQKEEREIENKLEHMIVHYMEEEHYDAALDIIRSTIASGRKPSNNDGYSPLPSSRQIILSLFDFILRPSIILRKRTSKDLLTMAREAQRILHDILETFGPDVFAPIWIIFKPNFLGRFHERRKRKEAMEMNYDDDDDDEPYECSLTEFDDIWDLAAQCFGYVEPRVRYQQQQQEKQSLKQAAGHVRRRIVLDILITVLETDLRARRESNSELEKCVILDMIRRDSTGNRSQFDRYLDIIFSVFGYHNIEDGEPTKLKDADAAQFAARLLNMLAVLSYCDNLVTTKALVDQTYRRFLKLDVESYANLIETIRCTTFISTLCDLYLSDSDCSCVPDNYMYLRNGAHTAHLVEKLLFFNMKTKPVRLESLEDIYRHVMMVKWRYMLYMHERSLRADIIKTKKDGSQVVISKGVSSVSDEQKIEIIVDGPEAVDHWKEHVNSMVNQVSNRMSPNDTNTEYDQALKRKIHWAIQLLQLYL</sequence>
<reference evidence="3 4" key="1">
    <citation type="submission" date="2020-12" db="EMBL/GenBank/DDBJ databases">
        <title>Metabolic potential, ecology and presence of endohyphal bacteria is reflected in genomic diversity of Mucoromycotina.</title>
        <authorList>
            <person name="Muszewska A."/>
            <person name="Okrasinska A."/>
            <person name="Steczkiewicz K."/>
            <person name="Drgas O."/>
            <person name="Orlowska M."/>
            <person name="Perlinska-Lenart U."/>
            <person name="Aleksandrzak-Piekarczyk T."/>
            <person name="Szatraj K."/>
            <person name="Zielenkiewicz U."/>
            <person name="Pilsyk S."/>
            <person name="Malc E."/>
            <person name="Mieczkowski P."/>
            <person name="Kruszewska J.S."/>
            <person name="Biernat P."/>
            <person name="Pawlowska J."/>
        </authorList>
    </citation>
    <scope>NUCLEOTIDE SEQUENCE [LARGE SCALE GENOMIC DNA]</scope>
    <source>
        <strain evidence="3 4">CBS 142.35</strain>
    </source>
</reference>
<evidence type="ECO:0000313" key="3">
    <source>
        <dbReference type="EMBL" id="KAG2224972.1"/>
    </source>
</evidence>
<dbReference type="Proteomes" id="UP000646827">
    <property type="component" value="Unassembled WGS sequence"/>
</dbReference>
<dbReference type="Gene3D" id="2.130.10.10">
    <property type="entry name" value="YVTN repeat-like/Quinoprotein amine dehydrogenase"/>
    <property type="match status" value="1"/>
</dbReference>
<dbReference type="Pfam" id="PF10282">
    <property type="entry name" value="Lactonase"/>
    <property type="match status" value="1"/>
</dbReference>
<organism evidence="3 4">
    <name type="scientific">Circinella minor</name>
    <dbReference type="NCBI Taxonomy" id="1195481"/>
    <lineage>
        <taxon>Eukaryota</taxon>
        <taxon>Fungi</taxon>
        <taxon>Fungi incertae sedis</taxon>
        <taxon>Mucoromycota</taxon>
        <taxon>Mucoromycotina</taxon>
        <taxon>Mucoromycetes</taxon>
        <taxon>Mucorales</taxon>
        <taxon>Lichtheimiaceae</taxon>
        <taxon>Circinella</taxon>
    </lineage>
</organism>
<dbReference type="InterPro" id="IPR015943">
    <property type="entry name" value="WD40/YVTN_repeat-like_dom_sf"/>
</dbReference>
<dbReference type="PANTHER" id="PTHR30344:SF1">
    <property type="entry name" value="6-PHOSPHOGLUCONOLACTONASE"/>
    <property type="match status" value="1"/>
</dbReference>
<name>A0A8H7S8Y7_9FUNG</name>
<dbReference type="InterPro" id="IPR050282">
    <property type="entry name" value="Cycloisomerase_2"/>
</dbReference>
<dbReference type="GO" id="GO:0005829">
    <property type="term" value="C:cytosol"/>
    <property type="evidence" value="ECO:0007669"/>
    <property type="project" value="TreeGrafter"/>
</dbReference>
<comment type="similarity">
    <text evidence="1">Belongs to the cycloisomerase 2 family.</text>
</comment>
<gene>
    <name evidence="3" type="ORF">INT45_000093</name>
</gene>
<keyword evidence="2" id="KW-0732">Signal</keyword>
<evidence type="ECO:0000313" key="4">
    <source>
        <dbReference type="Proteomes" id="UP000646827"/>
    </source>
</evidence>
<protein>
    <recommendedName>
        <fullName evidence="5">Lactonase, 7-bladed beta-propeller-domain-containing protein</fullName>
    </recommendedName>
</protein>
<feature type="signal peptide" evidence="2">
    <location>
        <begin position="1"/>
        <end position="23"/>
    </location>
</feature>
<accession>A0A8H7S8Y7</accession>
<evidence type="ECO:0000256" key="1">
    <source>
        <dbReference type="ARBA" id="ARBA00005564"/>
    </source>
</evidence>
<feature type="chain" id="PRO_5034635112" description="Lactonase, 7-bladed beta-propeller-domain-containing protein" evidence="2">
    <location>
        <begin position="24"/>
        <end position="875"/>
    </location>
</feature>